<dbReference type="InParanoid" id="A0A194XMF9"/>
<proteinExistence type="predicted"/>
<dbReference type="EMBL" id="KQ947408">
    <property type="protein sequence ID" value="KUJ21311.1"/>
    <property type="molecule type" value="Genomic_DNA"/>
</dbReference>
<dbReference type="RefSeq" id="XP_018075666.1">
    <property type="nucleotide sequence ID" value="XM_018211611.1"/>
</dbReference>
<protein>
    <submittedName>
        <fullName evidence="2">Uncharacterized protein</fullName>
    </submittedName>
</protein>
<dbReference type="AlphaFoldDB" id="A0A194XMF9"/>
<dbReference type="GeneID" id="28821337"/>
<reference evidence="2 3" key="1">
    <citation type="submission" date="2015-10" db="EMBL/GenBank/DDBJ databases">
        <title>Full genome of DAOMC 229536 Phialocephala scopiformis, a fungal endophyte of spruce producing the potent anti-insectan compound rugulosin.</title>
        <authorList>
            <consortium name="DOE Joint Genome Institute"/>
            <person name="Walker A.K."/>
            <person name="Frasz S.L."/>
            <person name="Seifert K.A."/>
            <person name="Miller J.D."/>
            <person name="Mondo S.J."/>
            <person name="Labutti K."/>
            <person name="Lipzen A."/>
            <person name="Dockter R."/>
            <person name="Kennedy M."/>
            <person name="Grigoriev I.V."/>
            <person name="Spatafora J.W."/>
        </authorList>
    </citation>
    <scope>NUCLEOTIDE SEQUENCE [LARGE SCALE GENOMIC DNA]</scope>
    <source>
        <strain evidence="2 3">CBS 120377</strain>
    </source>
</reference>
<keyword evidence="1" id="KW-0812">Transmembrane</keyword>
<organism evidence="2 3">
    <name type="scientific">Mollisia scopiformis</name>
    <name type="common">Conifer needle endophyte fungus</name>
    <name type="synonym">Phialocephala scopiformis</name>
    <dbReference type="NCBI Taxonomy" id="149040"/>
    <lineage>
        <taxon>Eukaryota</taxon>
        <taxon>Fungi</taxon>
        <taxon>Dikarya</taxon>
        <taxon>Ascomycota</taxon>
        <taxon>Pezizomycotina</taxon>
        <taxon>Leotiomycetes</taxon>
        <taxon>Helotiales</taxon>
        <taxon>Mollisiaceae</taxon>
        <taxon>Mollisia</taxon>
    </lineage>
</organism>
<dbReference type="KEGG" id="psco:LY89DRAFT_639295"/>
<keyword evidence="1" id="KW-0472">Membrane</keyword>
<accession>A0A194XMF9</accession>
<sequence length="356" mass="40128">MADIRSQLFANIKKSWLGGAFVAFFVFWITLWAIDSHRTNRLLTQSIGSPSYPSSLATPLGTDSNRPLILYAFFDSQNARMNLRFFIAHALHDAADFMFIFNGETDAMNLLPNATNIRFVQRPNECYDLGSYAAVLVADDLYKQYSRFILMNASIRGPFIPYWSEGCWSDMYLDKITDSVKLVGMTLNCIPINHLQSMILATDTLGLTTLLFPTNATIATFRASLPPYPYTNIPPNSPAVNVPPIEHPGINSCPNEYWHAVSVEVHASALIKAAGYKIDAMMAAFHKSETYEEECEGDVDSPDVLYEESYYGTNLHPFDTVFAKSNRGTNEMVLRRLTEWTDGRGYSSYDFCRARK</sequence>
<evidence type="ECO:0000256" key="1">
    <source>
        <dbReference type="SAM" id="Phobius"/>
    </source>
</evidence>
<evidence type="ECO:0000313" key="3">
    <source>
        <dbReference type="Proteomes" id="UP000070700"/>
    </source>
</evidence>
<name>A0A194XMF9_MOLSC</name>
<keyword evidence="1" id="KW-1133">Transmembrane helix</keyword>
<evidence type="ECO:0000313" key="2">
    <source>
        <dbReference type="EMBL" id="KUJ21311.1"/>
    </source>
</evidence>
<feature type="transmembrane region" description="Helical" evidence="1">
    <location>
        <begin position="15"/>
        <end position="34"/>
    </location>
</feature>
<dbReference type="OrthoDB" id="526941at2759"/>
<dbReference type="Proteomes" id="UP000070700">
    <property type="component" value="Unassembled WGS sequence"/>
</dbReference>
<keyword evidence="3" id="KW-1185">Reference proteome</keyword>
<dbReference type="STRING" id="149040.A0A194XMF9"/>
<gene>
    <name evidence="2" type="ORF">LY89DRAFT_639295</name>
</gene>